<evidence type="ECO:0000313" key="3">
    <source>
        <dbReference type="EMBL" id="HGM59434.1"/>
    </source>
</evidence>
<dbReference type="InterPro" id="IPR005537">
    <property type="entry name" value="RAMP_III_fam"/>
</dbReference>
<organism evidence="3">
    <name type="scientific">Staphylothermus marinus</name>
    <dbReference type="NCBI Taxonomy" id="2280"/>
    <lineage>
        <taxon>Archaea</taxon>
        <taxon>Thermoproteota</taxon>
        <taxon>Thermoprotei</taxon>
        <taxon>Desulfurococcales</taxon>
        <taxon>Desulfurococcaceae</taxon>
        <taxon>Staphylothermus</taxon>
    </lineage>
</organism>
<dbReference type="GO" id="GO:0051607">
    <property type="term" value="P:defense response to virus"/>
    <property type="evidence" value="ECO:0007669"/>
    <property type="project" value="UniProtKB-KW"/>
</dbReference>
<feature type="domain" description="CRISPR type III-associated protein" evidence="2">
    <location>
        <begin position="129"/>
        <end position="275"/>
    </location>
</feature>
<dbReference type="InterPro" id="IPR010172">
    <property type="entry name" value="CRISPR-assoc_prot_TM1791"/>
</dbReference>
<dbReference type="Pfam" id="PF03787">
    <property type="entry name" value="RAMPs"/>
    <property type="match status" value="1"/>
</dbReference>
<gene>
    <name evidence="3" type="primary">cmr6</name>
    <name evidence="3" type="ORF">ENU14_07670</name>
</gene>
<dbReference type="NCBIfam" id="TIGR01898">
    <property type="entry name" value="cas_TM1791_cmr6"/>
    <property type="match status" value="1"/>
</dbReference>
<sequence length="291" mass="32637">MNCGSREGVVRKMDRDCSCLKDCFEKLHMSIERNIVSVLNKSFVECFLKCSECCKDINYISEFSKLASMRLMETYKCNDGVKKLLSEVTKYINDLEEAAKKVFNNVFRYEVVLVSRLTVHGSSHHLPLDISLAWDSLFNVPYIPSSSIRGVVRAFFEENNIVVDGENLARLFGETEYSSSVIFFDAYPVDCKGENLVEADVITPHYSEVTGRIDEARSSPTPLVFPVLAPGTVLHVLVALKKSLNAKAQKKFLESIPEALKRGLGAKTLVGYGYVNVELLSSKVEKYESKS</sequence>
<dbReference type="AlphaFoldDB" id="A0A7C4D8D5"/>
<dbReference type="EMBL" id="DTBJ01000064">
    <property type="protein sequence ID" value="HGM59434.1"/>
    <property type="molecule type" value="Genomic_DNA"/>
</dbReference>
<name>A0A7C4D8D5_STAMA</name>
<dbReference type="PANTHER" id="PTHR39965">
    <property type="entry name" value="CRISPR SYSTEM CMR SUBUNIT CMR6"/>
    <property type="match status" value="1"/>
</dbReference>
<accession>A0A7C4D8D5</accession>
<keyword evidence="1" id="KW-0051">Antiviral defense</keyword>
<protein>
    <submittedName>
        <fullName evidence="3">Type III-B CRISPR module RAMP protein Cmr6</fullName>
    </submittedName>
</protein>
<reference evidence="3" key="1">
    <citation type="journal article" date="2020" name="mSystems">
        <title>Genome- and Community-Level Interaction Insights into Carbon Utilization and Element Cycling Functions of Hydrothermarchaeota in Hydrothermal Sediment.</title>
        <authorList>
            <person name="Zhou Z."/>
            <person name="Liu Y."/>
            <person name="Xu W."/>
            <person name="Pan J."/>
            <person name="Luo Z.H."/>
            <person name="Li M."/>
        </authorList>
    </citation>
    <scope>NUCLEOTIDE SEQUENCE [LARGE SCALE GENOMIC DNA]</scope>
    <source>
        <strain evidence="3">SpSt-642</strain>
    </source>
</reference>
<proteinExistence type="predicted"/>
<evidence type="ECO:0000259" key="2">
    <source>
        <dbReference type="Pfam" id="PF03787"/>
    </source>
</evidence>
<dbReference type="PANTHER" id="PTHR39965:SF1">
    <property type="entry name" value="CRISPR SYSTEM CMR SUBUNIT CMR6"/>
    <property type="match status" value="1"/>
</dbReference>
<comment type="caution">
    <text evidence="3">The sequence shown here is derived from an EMBL/GenBank/DDBJ whole genome shotgun (WGS) entry which is preliminary data.</text>
</comment>
<evidence type="ECO:0000256" key="1">
    <source>
        <dbReference type="ARBA" id="ARBA00023118"/>
    </source>
</evidence>